<sequence>MSNRHKSGYHQMSERAQYLLKILVDRYIRDGQPVGSRTLSRETDLDLSPATIRNVMADLEEMGLICSPHTSAGRIPTVRGYRLFVDTLLPVKPLNNDEEQHLRRLFTQHYYEQNLWEQTSNLLSEVTHLASVVMLPRHNSKALRHVEFLPLSKKRVLVILVFNKYDVENRIIHTSRRYSPAELQYAANYLNDAFVGKEIKAVREDLLTELRETRQHLDSIMQTVIEVADKAFEEEAIADDFVMAGQTNLMNVTELSSSVEKLRDLFVAFNQKSDILHLLDQTLKAQRMQIFIGEESGYEVLGDCSVITSPYRVKGEVIGVLGIIGPTRMPYERVIPIVDLTAKLLGSALNYP</sequence>
<evidence type="ECO:0000256" key="5">
    <source>
        <dbReference type="HAMAP-Rule" id="MF_00081"/>
    </source>
</evidence>
<keyword evidence="2 5" id="KW-0805">Transcription regulation</keyword>
<dbReference type="Gene3D" id="3.30.450.40">
    <property type="match status" value="1"/>
</dbReference>
<dbReference type="EMBL" id="AP014633">
    <property type="protein sequence ID" value="BAP57009.1"/>
    <property type="molecule type" value="Genomic_DNA"/>
</dbReference>
<accession>A0A090AI44</accession>
<dbReference type="InterPro" id="IPR029016">
    <property type="entry name" value="GAF-like_dom_sf"/>
</dbReference>
<reference evidence="8 9" key="1">
    <citation type="journal article" date="2014" name="ISME J.">
        <title>Ecophysiology of Thioploca ingrica as revealed by the complete genome sequence supplemented with proteomic evidence.</title>
        <authorList>
            <person name="Kojima H."/>
            <person name="Ogura Y."/>
            <person name="Yamamoto N."/>
            <person name="Togashi T."/>
            <person name="Mori H."/>
            <person name="Watanabe T."/>
            <person name="Nemoto F."/>
            <person name="Kurokawa K."/>
            <person name="Hayashi T."/>
            <person name="Fukui M."/>
        </authorList>
    </citation>
    <scope>NUCLEOTIDE SEQUENCE [LARGE SCALE GENOMIC DNA]</scope>
</reference>
<feature type="domain" description="Winged helix-turn-helix transcription repressor HrcA DNA-binding" evidence="7">
    <location>
        <begin position="14"/>
        <end position="83"/>
    </location>
</feature>
<evidence type="ECO:0000313" key="9">
    <source>
        <dbReference type="Proteomes" id="UP000031623"/>
    </source>
</evidence>
<dbReference type="Gene3D" id="3.30.390.60">
    <property type="entry name" value="Heat-inducible transcription repressor hrca homolog, domain 3"/>
    <property type="match status" value="1"/>
</dbReference>
<proteinExistence type="inferred from homology"/>
<evidence type="ECO:0000256" key="4">
    <source>
        <dbReference type="ARBA" id="ARBA00023163"/>
    </source>
</evidence>
<dbReference type="NCBIfam" id="TIGR00331">
    <property type="entry name" value="hrcA"/>
    <property type="match status" value="1"/>
</dbReference>
<dbReference type="GO" id="GO:0045892">
    <property type="term" value="P:negative regulation of DNA-templated transcription"/>
    <property type="evidence" value="ECO:0007669"/>
    <property type="project" value="UniProtKB-UniRule"/>
</dbReference>
<dbReference type="PIRSF" id="PIRSF005485">
    <property type="entry name" value="HrcA"/>
    <property type="match status" value="1"/>
</dbReference>
<dbReference type="Gene3D" id="1.10.10.10">
    <property type="entry name" value="Winged helix-like DNA-binding domain superfamily/Winged helix DNA-binding domain"/>
    <property type="match status" value="1"/>
</dbReference>
<evidence type="ECO:0000256" key="3">
    <source>
        <dbReference type="ARBA" id="ARBA00023016"/>
    </source>
</evidence>
<dbReference type="HOGENOM" id="CLU_050019_0_0_6"/>
<dbReference type="PANTHER" id="PTHR34824">
    <property type="entry name" value="HEAT-INDUCIBLE TRANSCRIPTION REPRESSOR HRCA"/>
    <property type="match status" value="1"/>
</dbReference>
<evidence type="ECO:0000256" key="1">
    <source>
        <dbReference type="ARBA" id="ARBA00022491"/>
    </source>
</evidence>
<dbReference type="GO" id="GO:0003677">
    <property type="term" value="F:DNA binding"/>
    <property type="evidence" value="ECO:0007669"/>
    <property type="project" value="InterPro"/>
</dbReference>
<dbReference type="Pfam" id="PF03444">
    <property type="entry name" value="WHD_HrcA"/>
    <property type="match status" value="1"/>
</dbReference>
<name>A0A090AI44_9GAMM</name>
<dbReference type="OrthoDB" id="9783139at2"/>
<dbReference type="InterPro" id="IPR023120">
    <property type="entry name" value="WHTH_transcript_rep_HrcA_IDD"/>
</dbReference>
<comment type="function">
    <text evidence="5">Negative regulator of class I heat shock genes (grpE-dnaK-dnaJ and groELS operons). Prevents heat-shock induction of these operons.</text>
</comment>
<keyword evidence="1 5" id="KW-0678">Repressor</keyword>
<dbReference type="STRING" id="40754.THII_2712"/>
<feature type="domain" description="Heat-inducible transcription repressor HrcA C-terminal" evidence="6">
    <location>
        <begin position="115"/>
        <end position="335"/>
    </location>
</feature>
<comment type="similarity">
    <text evidence="5">Belongs to the HrcA family.</text>
</comment>
<dbReference type="InterPro" id="IPR005104">
    <property type="entry name" value="WHTH_HrcA_DNA-bd"/>
</dbReference>
<evidence type="ECO:0000259" key="6">
    <source>
        <dbReference type="Pfam" id="PF01628"/>
    </source>
</evidence>
<dbReference type="InterPro" id="IPR021153">
    <property type="entry name" value="HrcA_C"/>
</dbReference>
<dbReference type="InterPro" id="IPR036388">
    <property type="entry name" value="WH-like_DNA-bd_sf"/>
</dbReference>
<protein>
    <recommendedName>
        <fullName evidence="5">Heat-inducible transcription repressor HrcA</fullName>
    </recommendedName>
</protein>
<keyword evidence="4 5" id="KW-0804">Transcription</keyword>
<dbReference type="KEGG" id="tig:THII_2712"/>
<organism evidence="8 9">
    <name type="scientific">Thioploca ingrica</name>
    <dbReference type="NCBI Taxonomy" id="40754"/>
    <lineage>
        <taxon>Bacteria</taxon>
        <taxon>Pseudomonadati</taxon>
        <taxon>Pseudomonadota</taxon>
        <taxon>Gammaproteobacteria</taxon>
        <taxon>Thiotrichales</taxon>
        <taxon>Thiotrichaceae</taxon>
        <taxon>Thioploca</taxon>
    </lineage>
</organism>
<evidence type="ECO:0000259" key="7">
    <source>
        <dbReference type="Pfam" id="PF03444"/>
    </source>
</evidence>
<keyword evidence="3 5" id="KW-0346">Stress response</keyword>
<dbReference type="PANTHER" id="PTHR34824:SF1">
    <property type="entry name" value="HEAT-INDUCIBLE TRANSCRIPTION REPRESSOR HRCA"/>
    <property type="match status" value="1"/>
</dbReference>
<dbReference type="HAMAP" id="MF_00081">
    <property type="entry name" value="HrcA"/>
    <property type="match status" value="1"/>
</dbReference>
<gene>
    <name evidence="5" type="primary">hrcA</name>
    <name evidence="8" type="ORF">THII_2712</name>
</gene>
<dbReference type="InterPro" id="IPR036390">
    <property type="entry name" value="WH_DNA-bd_sf"/>
</dbReference>
<dbReference type="Pfam" id="PF01628">
    <property type="entry name" value="HrcA"/>
    <property type="match status" value="1"/>
</dbReference>
<dbReference type="InterPro" id="IPR002571">
    <property type="entry name" value="HrcA"/>
</dbReference>
<dbReference type="SUPFAM" id="SSF55781">
    <property type="entry name" value="GAF domain-like"/>
    <property type="match status" value="1"/>
</dbReference>
<evidence type="ECO:0000256" key="2">
    <source>
        <dbReference type="ARBA" id="ARBA00023015"/>
    </source>
</evidence>
<evidence type="ECO:0000313" key="8">
    <source>
        <dbReference type="EMBL" id="BAP57009.1"/>
    </source>
</evidence>
<dbReference type="SUPFAM" id="SSF46785">
    <property type="entry name" value="Winged helix' DNA-binding domain"/>
    <property type="match status" value="1"/>
</dbReference>
<keyword evidence="9" id="KW-1185">Reference proteome</keyword>
<dbReference type="Proteomes" id="UP000031623">
    <property type="component" value="Chromosome"/>
</dbReference>
<dbReference type="AlphaFoldDB" id="A0A090AI44"/>